<keyword evidence="3" id="KW-1185">Reference proteome</keyword>
<comment type="caution">
    <text evidence="2">The sequence shown here is derived from an EMBL/GenBank/DDBJ whole genome shotgun (WGS) entry which is preliminary data.</text>
</comment>
<dbReference type="EMBL" id="BAABBU010000016">
    <property type="protein sequence ID" value="GAA4140483.1"/>
    <property type="molecule type" value="Genomic_DNA"/>
</dbReference>
<evidence type="ECO:0000313" key="2">
    <source>
        <dbReference type="EMBL" id="GAA4140483.1"/>
    </source>
</evidence>
<evidence type="ECO:0000313" key="3">
    <source>
        <dbReference type="Proteomes" id="UP001501845"/>
    </source>
</evidence>
<sequence length="105" mass="11090">MRPLMQPALTEPSLSLTRQAPDAQGAPVRPLDTEGGQVGERSVPPLCRTGPDKDEIRSAPIRSRLDPPDAPSPRSVAVRGTEAPLTTGPEPAAQMAELCRWSAVG</sequence>
<feature type="region of interest" description="Disordered" evidence="1">
    <location>
        <begin position="1"/>
        <end position="93"/>
    </location>
</feature>
<feature type="compositionally biased region" description="Basic and acidic residues" evidence="1">
    <location>
        <begin position="50"/>
        <end position="67"/>
    </location>
</feature>
<dbReference type="Proteomes" id="UP001501845">
    <property type="component" value="Unassembled WGS sequence"/>
</dbReference>
<organism evidence="2 3">
    <name type="scientific">Streptomyces tunisiensis</name>
    <dbReference type="NCBI Taxonomy" id="948699"/>
    <lineage>
        <taxon>Bacteria</taxon>
        <taxon>Bacillati</taxon>
        <taxon>Actinomycetota</taxon>
        <taxon>Actinomycetes</taxon>
        <taxon>Kitasatosporales</taxon>
        <taxon>Streptomycetaceae</taxon>
        <taxon>Streptomyces</taxon>
    </lineage>
</organism>
<accession>A0ABP7YS33</accession>
<gene>
    <name evidence="2" type="ORF">GCM10022285_39910</name>
</gene>
<evidence type="ECO:0000256" key="1">
    <source>
        <dbReference type="SAM" id="MobiDB-lite"/>
    </source>
</evidence>
<reference evidence="3" key="1">
    <citation type="journal article" date="2019" name="Int. J. Syst. Evol. Microbiol.">
        <title>The Global Catalogue of Microorganisms (GCM) 10K type strain sequencing project: providing services to taxonomists for standard genome sequencing and annotation.</title>
        <authorList>
            <consortium name="The Broad Institute Genomics Platform"/>
            <consortium name="The Broad Institute Genome Sequencing Center for Infectious Disease"/>
            <person name="Wu L."/>
            <person name="Ma J."/>
        </authorList>
    </citation>
    <scope>NUCLEOTIDE SEQUENCE [LARGE SCALE GENOMIC DNA]</scope>
    <source>
        <strain evidence="3">JCM 17589</strain>
    </source>
</reference>
<protein>
    <submittedName>
        <fullName evidence="2">Uncharacterized protein</fullName>
    </submittedName>
</protein>
<name>A0ABP7YS33_9ACTN</name>
<proteinExistence type="predicted"/>